<dbReference type="SUPFAM" id="SSF56281">
    <property type="entry name" value="Metallo-hydrolase/oxidoreductase"/>
    <property type="match status" value="1"/>
</dbReference>
<evidence type="ECO:0000313" key="3">
    <source>
        <dbReference type="Proteomes" id="UP000231259"/>
    </source>
</evidence>
<dbReference type="PANTHER" id="PTHR23131">
    <property type="entry name" value="ENDORIBONUCLEASE LACTB2"/>
    <property type="match status" value="1"/>
</dbReference>
<dbReference type="InterPro" id="IPR036388">
    <property type="entry name" value="WH-like_DNA-bd_sf"/>
</dbReference>
<accession>A0A2G8R6I2</accession>
<evidence type="ECO:0000313" key="2">
    <source>
        <dbReference type="EMBL" id="PIL17132.1"/>
    </source>
</evidence>
<dbReference type="InterPro" id="IPR050662">
    <property type="entry name" value="Sec-metab_biosynth-thioest"/>
</dbReference>
<dbReference type="InterPro" id="IPR048933">
    <property type="entry name" value="B_lactamase-like_C"/>
</dbReference>
<dbReference type="SMART" id="SM00849">
    <property type="entry name" value="Lactamase_B"/>
    <property type="match status" value="1"/>
</dbReference>
<dbReference type="Pfam" id="PF00753">
    <property type="entry name" value="Lactamase_B"/>
    <property type="match status" value="1"/>
</dbReference>
<feature type="domain" description="Metallo-beta-lactamase" evidence="1">
    <location>
        <begin position="44"/>
        <end position="261"/>
    </location>
</feature>
<dbReference type="InterPro" id="IPR001279">
    <property type="entry name" value="Metallo-B-lactamas"/>
</dbReference>
<dbReference type="PANTHER" id="PTHR23131:SF4">
    <property type="entry name" value="METALLO-BETA-LACTAMASE SUPERFAMILY POTEIN"/>
    <property type="match status" value="1"/>
</dbReference>
<organism evidence="2 3">
    <name type="scientific">Puniceibacterium antarcticum</name>
    <dbReference type="NCBI Taxonomy" id="1206336"/>
    <lineage>
        <taxon>Bacteria</taxon>
        <taxon>Pseudomonadati</taxon>
        <taxon>Pseudomonadota</taxon>
        <taxon>Alphaproteobacteria</taxon>
        <taxon>Rhodobacterales</taxon>
        <taxon>Paracoccaceae</taxon>
        <taxon>Puniceibacterium</taxon>
    </lineage>
</organism>
<dbReference type="Gene3D" id="1.10.10.10">
    <property type="entry name" value="Winged helix-like DNA-binding domain superfamily/Winged helix DNA-binding domain"/>
    <property type="match status" value="1"/>
</dbReference>
<dbReference type="Proteomes" id="UP000231259">
    <property type="component" value="Unassembled WGS sequence"/>
</dbReference>
<comment type="caution">
    <text evidence="2">The sequence shown here is derived from an EMBL/GenBank/DDBJ whole genome shotgun (WGS) entry which is preliminary data.</text>
</comment>
<proteinExistence type="predicted"/>
<dbReference type="RefSeq" id="WP_180287560.1">
    <property type="nucleotide sequence ID" value="NZ_AWWI01000170.1"/>
</dbReference>
<protein>
    <recommendedName>
        <fullName evidence="1">Metallo-beta-lactamase domain-containing protein</fullName>
    </recommendedName>
</protein>
<dbReference type="AlphaFoldDB" id="A0A2G8R6I2"/>
<dbReference type="Pfam" id="PF21221">
    <property type="entry name" value="B_lactamase-like_C"/>
    <property type="match status" value="1"/>
</dbReference>
<name>A0A2G8R6I2_9RHOB</name>
<dbReference type="EMBL" id="AWWI01000170">
    <property type="protein sequence ID" value="PIL17132.1"/>
    <property type="molecule type" value="Genomic_DNA"/>
</dbReference>
<keyword evidence="3" id="KW-1185">Reference proteome</keyword>
<gene>
    <name evidence="2" type="ORF">P775_24720</name>
</gene>
<dbReference type="InterPro" id="IPR036866">
    <property type="entry name" value="RibonucZ/Hydroxyglut_hydro"/>
</dbReference>
<reference evidence="2 3" key="1">
    <citation type="submission" date="2013-09" db="EMBL/GenBank/DDBJ databases">
        <title>Genome sequencing of Phaeobacter antarcticus sp. nov. SM1211.</title>
        <authorList>
            <person name="Zhang X.-Y."/>
            <person name="Liu C."/>
            <person name="Chen X.-L."/>
            <person name="Xie B.-B."/>
            <person name="Qin Q.-L."/>
            <person name="Rong J.-C."/>
            <person name="Zhang Y.-Z."/>
        </authorList>
    </citation>
    <scope>NUCLEOTIDE SEQUENCE [LARGE SCALE GENOMIC DNA]</scope>
    <source>
        <strain evidence="2 3">SM1211</strain>
    </source>
</reference>
<dbReference type="Gene3D" id="3.60.15.10">
    <property type="entry name" value="Ribonuclease Z/Hydroxyacylglutathione hydrolase-like"/>
    <property type="match status" value="1"/>
</dbReference>
<evidence type="ECO:0000259" key="1">
    <source>
        <dbReference type="SMART" id="SM00849"/>
    </source>
</evidence>
<sequence>MTTTLAGPKALDHPFPDAPATGQAITVAPGVLWMRLALPLSLDHVNIYAIEDSDGWFLWDAGMADAPTLETWEQLLAGPLAGRPVTRLLVTHHHPDHVGAAGWLCARTGADLLMVKSEFLLTRVRLGGLFADTETQDRDFYHARGLSGDATDGILGRGATYIETVAPLPAAYTSVRAGDVLRIAGQDWHLRTGGGHSDEMAMLWNPAARLFLAADQVMEKITPNIGVWPQEPSARPLDEFLTSLRALRDEIPDDSLVLPGHKLPFLGLHQRIEELLAHHEKVCGKIIAASADGPSSVGALIPRLFQRELPPHHAGLAFAETLAHVNTLIARGNLTHDADPDGKYWLRQVA</sequence>